<keyword evidence="1" id="KW-0812">Transmembrane</keyword>
<keyword evidence="1" id="KW-0472">Membrane</keyword>
<feature type="transmembrane region" description="Helical" evidence="1">
    <location>
        <begin position="41"/>
        <end position="61"/>
    </location>
</feature>
<organism evidence="2 3">
    <name type="scientific">Phlebiopsis gigantea (strain 11061_1 CR5-6)</name>
    <name type="common">White-rot fungus</name>
    <name type="synonym">Peniophora gigantea</name>
    <dbReference type="NCBI Taxonomy" id="745531"/>
    <lineage>
        <taxon>Eukaryota</taxon>
        <taxon>Fungi</taxon>
        <taxon>Dikarya</taxon>
        <taxon>Basidiomycota</taxon>
        <taxon>Agaricomycotina</taxon>
        <taxon>Agaricomycetes</taxon>
        <taxon>Polyporales</taxon>
        <taxon>Phanerochaetaceae</taxon>
        <taxon>Phlebiopsis</taxon>
    </lineage>
</organism>
<name>A0A0C3RYX0_PHLG1</name>
<evidence type="ECO:0008006" key="4">
    <source>
        <dbReference type="Google" id="ProtNLM"/>
    </source>
</evidence>
<dbReference type="STRING" id="745531.A0A0C3RYX0"/>
<keyword evidence="1" id="KW-1133">Transmembrane helix</keyword>
<dbReference type="EMBL" id="KN840778">
    <property type="protein sequence ID" value="KIP01502.1"/>
    <property type="molecule type" value="Genomic_DNA"/>
</dbReference>
<accession>A0A0C3RYX0</accession>
<dbReference type="InterPro" id="IPR011333">
    <property type="entry name" value="SKP1/BTB/POZ_sf"/>
</dbReference>
<dbReference type="Gene3D" id="3.30.710.10">
    <property type="entry name" value="Potassium Channel Kv1.1, Chain A"/>
    <property type="match status" value="1"/>
</dbReference>
<protein>
    <recommendedName>
        <fullName evidence="4">BTB domain-containing protein</fullName>
    </recommendedName>
</protein>
<dbReference type="OrthoDB" id="2804507at2759"/>
<sequence>MYVHPTGAKNIAYMKMVSRPSHRVSTPQSRIQQYSRIMQNLAVLSGGFIIYLFLHFCLFLLRGLDKHEQTYVQKRFLYFQIQERRWRLRAAVLRHYSDVFKGMLEIPTPAGSEEGWTYGSPILLHGVTSLEFSWLVYFLERIPCNQSMDYSFDGLVAVLRLSDMYDIAAGVQFAMHALEKRKEFNVVTRLKMSMAFDVPRSQLWFKTATKALILARKNPLEAQQALSLDARSLPTNSKVPVIDR</sequence>
<reference evidence="2 3" key="1">
    <citation type="journal article" date="2014" name="PLoS Genet.">
        <title>Analysis of the Phlebiopsis gigantea genome, transcriptome and secretome provides insight into its pioneer colonization strategies of wood.</title>
        <authorList>
            <person name="Hori C."/>
            <person name="Ishida T."/>
            <person name="Igarashi K."/>
            <person name="Samejima M."/>
            <person name="Suzuki H."/>
            <person name="Master E."/>
            <person name="Ferreira P."/>
            <person name="Ruiz-Duenas F.J."/>
            <person name="Held B."/>
            <person name="Canessa P."/>
            <person name="Larrondo L.F."/>
            <person name="Schmoll M."/>
            <person name="Druzhinina I.S."/>
            <person name="Kubicek C.P."/>
            <person name="Gaskell J.A."/>
            <person name="Kersten P."/>
            <person name="St John F."/>
            <person name="Glasner J."/>
            <person name="Sabat G."/>
            <person name="Splinter BonDurant S."/>
            <person name="Syed K."/>
            <person name="Yadav J."/>
            <person name="Mgbeahuruike A.C."/>
            <person name="Kovalchuk A."/>
            <person name="Asiegbu F.O."/>
            <person name="Lackner G."/>
            <person name="Hoffmeister D."/>
            <person name="Rencoret J."/>
            <person name="Gutierrez A."/>
            <person name="Sun H."/>
            <person name="Lindquist E."/>
            <person name="Barry K."/>
            <person name="Riley R."/>
            <person name="Grigoriev I.V."/>
            <person name="Henrissat B."/>
            <person name="Kues U."/>
            <person name="Berka R.M."/>
            <person name="Martinez A.T."/>
            <person name="Covert S.F."/>
            <person name="Blanchette R.A."/>
            <person name="Cullen D."/>
        </authorList>
    </citation>
    <scope>NUCLEOTIDE SEQUENCE [LARGE SCALE GENOMIC DNA]</scope>
    <source>
        <strain evidence="2 3">11061_1 CR5-6</strain>
    </source>
</reference>
<proteinExistence type="predicted"/>
<dbReference type="AlphaFoldDB" id="A0A0C3RYX0"/>
<dbReference type="HOGENOM" id="CLU_1138364_0_0_1"/>
<gene>
    <name evidence="2" type="ORF">PHLGIDRAFT_123296</name>
</gene>
<evidence type="ECO:0000313" key="3">
    <source>
        <dbReference type="Proteomes" id="UP000053257"/>
    </source>
</evidence>
<evidence type="ECO:0000313" key="2">
    <source>
        <dbReference type="EMBL" id="KIP01502.1"/>
    </source>
</evidence>
<keyword evidence="3" id="KW-1185">Reference proteome</keyword>
<evidence type="ECO:0000256" key="1">
    <source>
        <dbReference type="SAM" id="Phobius"/>
    </source>
</evidence>
<dbReference type="Proteomes" id="UP000053257">
    <property type="component" value="Unassembled WGS sequence"/>
</dbReference>